<organism evidence="1 2">
    <name type="scientific">Coptis chinensis</name>
    <dbReference type="NCBI Taxonomy" id="261450"/>
    <lineage>
        <taxon>Eukaryota</taxon>
        <taxon>Viridiplantae</taxon>
        <taxon>Streptophyta</taxon>
        <taxon>Embryophyta</taxon>
        <taxon>Tracheophyta</taxon>
        <taxon>Spermatophyta</taxon>
        <taxon>Magnoliopsida</taxon>
        <taxon>Ranunculales</taxon>
        <taxon>Ranunculaceae</taxon>
        <taxon>Coptidoideae</taxon>
        <taxon>Coptis</taxon>
    </lineage>
</organism>
<evidence type="ECO:0000313" key="1">
    <source>
        <dbReference type="EMBL" id="KAF9625687.1"/>
    </source>
</evidence>
<name>A0A835MDI6_9MAGN</name>
<sequence>MFDHESGVLHQQKSQLGIWFWLKGNYYEALKCLHLPFEVQLMLSKEGGAVDQFQSALAAQTAPVGSFD</sequence>
<comment type="caution">
    <text evidence="1">The sequence shown here is derived from an EMBL/GenBank/DDBJ whole genome shotgun (WGS) entry which is preliminary data.</text>
</comment>
<keyword evidence="2" id="KW-1185">Reference proteome</keyword>
<gene>
    <name evidence="1" type="ORF">IFM89_025705</name>
</gene>
<dbReference type="EMBL" id="JADFTS010000001">
    <property type="protein sequence ID" value="KAF9625687.1"/>
    <property type="molecule type" value="Genomic_DNA"/>
</dbReference>
<dbReference type="Proteomes" id="UP000631114">
    <property type="component" value="Unassembled WGS sequence"/>
</dbReference>
<accession>A0A835MDI6</accession>
<evidence type="ECO:0000313" key="2">
    <source>
        <dbReference type="Proteomes" id="UP000631114"/>
    </source>
</evidence>
<proteinExistence type="predicted"/>
<protein>
    <submittedName>
        <fullName evidence="1">Uncharacterized protein</fullName>
    </submittedName>
</protein>
<reference evidence="1 2" key="1">
    <citation type="submission" date="2020-10" db="EMBL/GenBank/DDBJ databases">
        <title>The Coptis chinensis genome and diversification of protoberbering-type alkaloids.</title>
        <authorList>
            <person name="Wang B."/>
            <person name="Shu S."/>
            <person name="Song C."/>
            <person name="Liu Y."/>
        </authorList>
    </citation>
    <scope>NUCLEOTIDE SEQUENCE [LARGE SCALE GENOMIC DNA]</scope>
    <source>
        <strain evidence="1">HL-2020</strain>
        <tissue evidence="1">Leaf</tissue>
    </source>
</reference>
<dbReference type="AlphaFoldDB" id="A0A835MDI6"/>